<dbReference type="RefSeq" id="WP_048515232.1">
    <property type="nucleotide sequence ID" value="NZ_FUXD01000047.1"/>
</dbReference>
<evidence type="ECO:0000256" key="4">
    <source>
        <dbReference type="ARBA" id="ARBA00035202"/>
    </source>
</evidence>
<dbReference type="InParanoid" id="A0A0J6WSY2"/>
<comment type="function">
    <text evidence="5">Forms part of the ribosomal stalk, playing a central role in the interaction of the ribosome with GTP-bound translation factors.</text>
</comment>
<evidence type="ECO:0000256" key="5">
    <source>
        <dbReference type="HAMAP-Rule" id="MF_00362"/>
    </source>
</evidence>
<evidence type="ECO:0000256" key="2">
    <source>
        <dbReference type="ARBA" id="ARBA00022980"/>
    </source>
</evidence>
<dbReference type="InterPro" id="IPR047865">
    <property type="entry name" value="Ribosomal_uL10_bac_type"/>
</dbReference>
<dbReference type="GO" id="GO:1990904">
    <property type="term" value="C:ribonucleoprotein complex"/>
    <property type="evidence" value="ECO:0007669"/>
    <property type="project" value="UniProtKB-KW"/>
</dbReference>
<keyword evidence="2 5" id="KW-0689">Ribosomal protein</keyword>
<comment type="subunit">
    <text evidence="5">Part of the ribosomal stalk of the 50S ribosomal subunit. The N-terminus interacts with L11 and the large rRNA to form the base of the stalk. The C-terminus forms an elongated spine to which L12 dimers bind in a sequential fashion forming a multimeric L10(L12)X complex.</text>
</comment>
<dbReference type="GO" id="GO:0006412">
    <property type="term" value="P:translation"/>
    <property type="evidence" value="ECO:0007669"/>
    <property type="project" value="UniProtKB-UniRule"/>
</dbReference>
<protein>
    <recommendedName>
        <fullName evidence="4 5">Large ribosomal subunit protein uL10</fullName>
    </recommendedName>
</protein>
<dbReference type="InterPro" id="IPR022973">
    <property type="entry name" value="Ribosomal_uL10_bac"/>
</dbReference>
<comment type="caution">
    <text evidence="6">The sequence shown here is derived from an EMBL/GenBank/DDBJ whole genome shotgun (WGS) entry which is preliminary data.</text>
</comment>
<dbReference type="CDD" id="cd05797">
    <property type="entry name" value="Ribosomal_L10"/>
    <property type="match status" value="1"/>
</dbReference>
<evidence type="ECO:0000256" key="3">
    <source>
        <dbReference type="ARBA" id="ARBA00023274"/>
    </source>
</evidence>
<dbReference type="PANTHER" id="PTHR11560">
    <property type="entry name" value="39S RIBOSOMAL PROTEIN L10, MITOCHONDRIAL"/>
    <property type="match status" value="1"/>
</dbReference>
<accession>A0A0J6WSY2</accession>
<dbReference type="HAMAP" id="MF_00362">
    <property type="entry name" value="Ribosomal_uL10"/>
    <property type="match status" value="1"/>
</dbReference>
<dbReference type="Pfam" id="PF00466">
    <property type="entry name" value="Ribosomal_L10"/>
    <property type="match status" value="1"/>
</dbReference>
<organism evidence="6 7">
    <name type="scientific">Megasphaera cerevisiae DSM 20462</name>
    <dbReference type="NCBI Taxonomy" id="1122219"/>
    <lineage>
        <taxon>Bacteria</taxon>
        <taxon>Bacillati</taxon>
        <taxon>Bacillota</taxon>
        <taxon>Negativicutes</taxon>
        <taxon>Veillonellales</taxon>
        <taxon>Veillonellaceae</taxon>
        <taxon>Megasphaera</taxon>
    </lineage>
</organism>
<dbReference type="OrthoDB" id="9808307at2"/>
<keyword evidence="3 5" id="KW-0687">Ribonucleoprotein</keyword>
<dbReference type="Proteomes" id="UP000036503">
    <property type="component" value="Unassembled WGS sequence"/>
</dbReference>
<dbReference type="STRING" id="39029.BSR42_09100"/>
<dbReference type="GO" id="GO:0005840">
    <property type="term" value="C:ribosome"/>
    <property type="evidence" value="ECO:0007669"/>
    <property type="project" value="UniProtKB-KW"/>
</dbReference>
<reference evidence="6 7" key="1">
    <citation type="submission" date="2015-06" db="EMBL/GenBank/DDBJ databases">
        <title>Draft genome sequence of beer spoilage bacterium Megasphaera cerevisiae type strain 20462.</title>
        <authorList>
            <person name="Kutumbaka K."/>
            <person name="Pasmowitz J."/>
            <person name="Mategko J."/>
            <person name="Reyes D."/>
            <person name="Friedrich A."/>
            <person name="Han S."/>
            <person name="Martens-Habbena W."/>
            <person name="Neal-McKinney J."/>
            <person name="Janagama H.K."/>
            <person name="Nadala C."/>
            <person name="Samadpour M."/>
        </authorList>
    </citation>
    <scope>NUCLEOTIDE SEQUENCE [LARGE SCALE GENOMIC DNA]</scope>
    <source>
        <strain evidence="6 7">DSM 20462</strain>
    </source>
</reference>
<keyword evidence="7" id="KW-1185">Reference proteome</keyword>
<proteinExistence type="inferred from homology"/>
<dbReference type="PATRIC" id="fig|1122219.3.peg.2637"/>
<comment type="similarity">
    <text evidence="1 5">Belongs to the universal ribosomal protein uL10 family.</text>
</comment>
<dbReference type="Gene3D" id="3.30.70.1730">
    <property type="match status" value="1"/>
</dbReference>
<dbReference type="EMBL" id="LEKT01000055">
    <property type="protein sequence ID" value="KMO85599.1"/>
    <property type="molecule type" value="Genomic_DNA"/>
</dbReference>
<evidence type="ECO:0000256" key="1">
    <source>
        <dbReference type="ARBA" id="ARBA00008889"/>
    </source>
</evidence>
<gene>
    <name evidence="5" type="primary">rplJ</name>
    <name evidence="6" type="ORF">AB840_12780</name>
</gene>
<dbReference type="SUPFAM" id="SSF160369">
    <property type="entry name" value="Ribosomal protein L10-like"/>
    <property type="match status" value="1"/>
</dbReference>
<dbReference type="FunCoup" id="A0A0J6WSY2">
    <property type="interactions" value="471"/>
</dbReference>
<dbReference type="NCBIfam" id="NF000955">
    <property type="entry name" value="PRK00099.1-1"/>
    <property type="match status" value="1"/>
</dbReference>
<name>A0A0J6WSY2_9FIRM</name>
<dbReference type="AlphaFoldDB" id="A0A0J6WSY2"/>
<evidence type="ECO:0000313" key="7">
    <source>
        <dbReference type="Proteomes" id="UP000036503"/>
    </source>
</evidence>
<keyword evidence="5" id="KW-0694">RNA-binding</keyword>
<dbReference type="Gene3D" id="6.10.250.290">
    <property type="match status" value="1"/>
</dbReference>
<dbReference type="InterPro" id="IPR043141">
    <property type="entry name" value="Ribosomal_uL10-like_sf"/>
</dbReference>
<sequence>MSMYEKKHVSPAKAAIVEEMKEKLQSAKGAVLVGFTGLTVADVTKLRRKFRAGNVEYKVIKNTLTRIAADELGYNALGEFLEGPTAIAYSTEDVVAPAKILKEFIKETKTEALAVKAGIADGQVIDATAVDALASLPSREELLAKLVGSMQSPISGIVNVLQGNIRNMVYVLDAVRAKKAEQESA</sequence>
<evidence type="ECO:0000313" key="6">
    <source>
        <dbReference type="EMBL" id="KMO85599.1"/>
    </source>
</evidence>
<keyword evidence="5" id="KW-0699">rRNA-binding</keyword>
<dbReference type="InterPro" id="IPR001790">
    <property type="entry name" value="Ribosomal_uL10"/>
</dbReference>
<dbReference type="GO" id="GO:0070180">
    <property type="term" value="F:large ribosomal subunit rRNA binding"/>
    <property type="evidence" value="ECO:0007669"/>
    <property type="project" value="UniProtKB-UniRule"/>
</dbReference>